<evidence type="ECO:0000313" key="3">
    <source>
        <dbReference type="Proteomes" id="UP000614996"/>
    </source>
</evidence>
<feature type="region of interest" description="Disordered" evidence="1">
    <location>
        <begin position="1"/>
        <end position="20"/>
    </location>
</feature>
<gene>
    <name evidence="2" type="ORF">NUM_02940</name>
</gene>
<name>A0A8J4A7D4_9ACTN</name>
<dbReference type="RefSeq" id="WP_207122667.1">
    <property type="nucleotide sequence ID" value="NZ_BOPO01000003.1"/>
</dbReference>
<keyword evidence="3" id="KW-1185">Reference proteome</keyword>
<comment type="caution">
    <text evidence="2">The sequence shown here is derived from an EMBL/GenBank/DDBJ whole genome shotgun (WGS) entry which is preliminary data.</text>
</comment>
<organism evidence="2 3">
    <name type="scientific">Actinocatenispora comari</name>
    <dbReference type="NCBI Taxonomy" id="2807577"/>
    <lineage>
        <taxon>Bacteria</taxon>
        <taxon>Bacillati</taxon>
        <taxon>Actinomycetota</taxon>
        <taxon>Actinomycetes</taxon>
        <taxon>Micromonosporales</taxon>
        <taxon>Micromonosporaceae</taxon>
        <taxon>Actinocatenispora</taxon>
    </lineage>
</organism>
<proteinExistence type="predicted"/>
<dbReference type="Proteomes" id="UP000614996">
    <property type="component" value="Unassembled WGS sequence"/>
</dbReference>
<dbReference type="AlphaFoldDB" id="A0A8J4A7D4"/>
<evidence type="ECO:0000256" key="1">
    <source>
        <dbReference type="SAM" id="MobiDB-lite"/>
    </source>
</evidence>
<sequence>MPDATDRCSGSGREAVASARDETDRIAEVLADRFGPAPRELVRLPIGQGTVNYRATCAGRDVFVKYARCMSARTTPGSWDGPWYRVRTEQFEAAFLPNADEDVESMDNVDVFVDLKDGSRWSATIITLAQVEILLKRWAASGEALEGRYFWCSDGLIVRDAGVSNMTQVLDGLIQNGEFTQILERLDD</sequence>
<evidence type="ECO:0000313" key="2">
    <source>
        <dbReference type="EMBL" id="GIL25039.1"/>
    </source>
</evidence>
<dbReference type="EMBL" id="BOPO01000003">
    <property type="protein sequence ID" value="GIL25039.1"/>
    <property type="molecule type" value="Genomic_DNA"/>
</dbReference>
<protein>
    <submittedName>
        <fullName evidence="2">Uncharacterized protein</fullName>
    </submittedName>
</protein>
<accession>A0A8J4A7D4</accession>
<reference evidence="3" key="1">
    <citation type="journal article" date="2021" name="Int. J. Syst. Evol. Microbiol.">
        <title>Actinocatenispora comari sp. nov., an endophytic actinomycete isolated from aerial parts of Comarum salesowianum.</title>
        <authorList>
            <person name="Oyunbileg N."/>
            <person name="Iizaka Y."/>
            <person name="Hamada M."/>
            <person name="Davaapurev B.O."/>
            <person name="Fukumoto A."/>
            <person name="Tsetseg B."/>
            <person name="Kato F."/>
            <person name="Tamura T."/>
            <person name="Batkhuu J."/>
            <person name="Anzai Y."/>
        </authorList>
    </citation>
    <scope>NUCLEOTIDE SEQUENCE [LARGE SCALE GENOMIC DNA]</scope>
    <source>
        <strain evidence="3">NUM-2625</strain>
    </source>
</reference>